<dbReference type="AlphaFoldDB" id="A0A1H2W8G3"/>
<gene>
    <name evidence="1" type="ORF">SAMN04489725_1148</name>
</gene>
<proteinExistence type="predicted"/>
<dbReference type="Proteomes" id="UP000182589">
    <property type="component" value="Unassembled WGS sequence"/>
</dbReference>
<dbReference type="RefSeq" id="WP_157785454.1">
    <property type="nucleotide sequence ID" value="NZ_FNOJ01000014.1"/>
</dbReference>
<name>A0A1H2W8G3_9BACL</name>
<accession>A0A1H2W8G3</accession>
<sequence>MDRSGQVRRGLEQVVKVVQGRPFAMYGRVQVERTGDVPDTATISPAQSAIHHL</sequence>
<organism evidence="1 2">
    <name type="scientific">Alicyclobacillus hesperidum</name>
    <dbReference type="NCBI Taxonomy" id="89784"/>
    <lineage>
        <taxon>Bacteria</taxon>
        <taxon>Bacillati</taxon>
        <taxon>Bacillota</taxon>
        <taxon>Bacilli</taxon>
        <taxon>Bacillales</taxon>
        <taxon>Alicyclobacillaceae</taxon>
        <taxon>Alicyclobacillus</taxon>
    </lineage>
</organism>
<reference evidence="2" key="1">
    <citation type="submission" date="2016-10" db="EMBL/GenBank/DDBJ databases">
        <authorList>
            <person name="Varghese N."/>
        </authorList>
    </citation>
    <scope>NUCLEOTIDE SEQUENCE [LARGE SCALE GENOMIC DNA]</scope>
    <source>
        <strain evidence="2">DSM 12489</strain>
    </source>
</reference>
<dbReference type="EMBL" id="FNOJ01000014">
    <property type="protein sequence ID" value="SDW76880.1"/>
    <property type="molecule type" value="Genomic_DNA"/>
</dbReference>
<evidence type="ECO:0000313" key="2">
    <source>
        <dbReference type="Proteomes" id="UP000182589"/>
    </source>
</evidence>
<keyword evidence="2" id="KW-1185">Reference proteome</keyword>
<protein>
    <submittedName>
        <fullName evidence="1">Uncharacterized protein</fullName>
    </submittedName>
</protein>
<evidence type="ECO:0000313" key="1">
    <source>
        <dbReference type="EMBL" id="SDW76880.1"/>
    </source>
</evidence>